<name>A0A2I0IX77_PUNGR</name>
<proteinExistence type="predicted"/>
<dbReference type="Proteomes" id="UP000233551">
    <property type="component" value="Unassembled WGS sequence"/>
</dbReference>
<gene>
    <name evidence="1" type="ORF">CRG98_030987</name>
</gene>
<dbReference type="EMBL" id="PGOL01002368">
    <property type="protein sequence ID" value="PKI48622.1"/>
    <property type="molecule type" value="Genomic_DNA"/>
</dbReference>
<sequence>MLATTFLAKSSAASDVAGDLARAMAADVRPPPLQPPPQARLLATLGHAGNLAKEVYFCFSLNLPFFVP</sequence>
<organism evidence="1 2">
    <name type="scientific">Punica granatum</name>
    <name type="common">Pomegranate</name>
    <dbReference type="NCBI Taxonomy" id="22663"/>
    <lineage>
        <taxon>Eukaryota</taxon>
        <taxon>Viridiplantae</taxon>
        <taxon>Streptophyta</taxon>
        <taxon>Embryophyta</taxon>
        <taxon>Tracheophyta</taxon>
        <taxon>Spermatophyta</taxon>
        <taxon>Magnoliopsida</taxon>
        <taxon>eudicotyledons</taxon>
        <taxon>Gunneridae</taxon>
        <taxon>Pentapetalae</taxon>
        <taxon>rosids</taxon>
        <taxon>malvids</taxon>
        <taxon>Myrtales</taxon>
        <taxon>Lythraceae</taxon>
        <taxon>Punica</taxon>
    </lineage>
</organism>
<protein>
    <submittedName>
        <fullName evidence="1">Uncharacterized protein</fullName>
    </submittedName>
</protein>
<evidence type="ECO:0000313" key="2">
    <source>
        <dbReference type="Proteomes" id="UP000233551"/>
    </source>
</evidence>
<dbReference type="AlphaFoldDB" id="A0A2I0IX77"/>
<comment type="caution">
    <text evidence="1">The sequence shown here is derived from an EMBL/GenBank/DDBJ whole genome shotgun (WGS) entry which is preliminary data.</text>
</comment>
<accession>A0A2I0IX77</accession>
<reference evidence="1 2" key="1">
    <citation type="submission" date="2017-11" db="EMBL/GenBank/DDBJ databases">
        <title>De-novo sequencing of pomegranate (Punica granatum L.) genome.</title>
        <authorList>
            <person name="Akparov Z."/>
            <person name="Amiraslanov A."/>
            <person name="Hajiyeva S."/>
            <person name="Abbasov M."/>
            <person name="Kaur K."/>
            <person name="Hamwieh A."/>
            <person name="Solovyev V."/>
            <person name="Salamov A."/>
            <person name="Braich B."/>
            <person name="Kosarev P."/>
            <person name="Mahmoud A."/>
            <person name="Hajiyev E."/>
            <person name="Babayeva S."/>
            <person name="Izzatullayeva V."/>
            <person name="Mammadov A."/>
            <person name="Mammadov A."/>
            <person name="Sharifova S."/>
            <person name="Ojaghi J."/>
            <person name="Eynullazada K."/>
            <person name="Bayramov B."/>
            <person name="Abdulazimova A."/>
            <person name="Shahmuradov I."/>
        </authorList>
    </citation>
    <scope>NUCLEOTIDE SEQUENCE [LARGE SCALE GENOMIC DNA]</scope>
    <source>
        <strain evidence="2">cv. AG2017</strain>
        <tissue evidence="1">Leaf</tissue>
    </source>
</reference>
<evidence type="ECO:0000313" key="1">
    <source>
        <dbReference type="EMBL" id="PKI48622.1"/>
    </source>
</evidence>
<keyword evidence="2" id="KW-1185">Reference proteome</keyword>